<sequence>MCCPYCNQGRIMKVFVKKTMEIIHICEECDTVWTANEIVSALSGISFDLYAKERELSPLWSELEILKDSSRI</sequence>
<dbReference type="AlphaFoldDB" id="H1PYR1"/>
<evidence type="ECO:0008006" key="3">
    <source>
        <dbReference type="Google" id="ProtNLM"/>
    </source>
</evidence>
<evidence type="ECO:0000313" key="2">
    <source>
        <dbReference type="Proteomes" id="UP000003233"/>
    </source>
</evidence>
<evidence type="ECO:0000313" key="1">
    <source>
        <dbReference type="EMBL" id="EHO77250.1"/>
    </source>
</evidence>
<proteinExistence type="predicted"/>
<gene>
    <name evidence="1" type="ORF">HMPREF0402_03554</name>
</gene>
<reference evidence="1 2" key="1">
    <citation type="submission" date="2012-07" db="EMBL/GenBank/DDBJ databases">
        <title>The Genome Sequence of Fusobacterium ulcerans 12_1B.</title>
        <authorList>
            <consortium name="The Broad Institute Genome Sequencing Platform"/>
            <person name="Earl A."/>
            <person name="Ward D."/>
            <person name="Feldgarden M."/>
            <person name="Gevers D."/>
            <person name="Strauss J."/>
            <person name="Ambrose C.E."/>
            <person name="Allen-Vercoe E."/>
            <person name="Walker B."/>
            <person name="Young S.K."/>
            <person name="Zeng Q."/>
            <person name="Gargeya S."/>
            <person name="Fitzgerald M."/>
            <person name="Haas B."/>
            <person name="Abouelleil A."/>
            <person name="Alvarado L."/>
            <person name="Arachchi H.M."/>
            <person name="Berlin A.M."/>
            <person name="Chapman S.B."/>
            <person name="Goldberg J."/>
            <person name="Griggs A."/>
            <person name="Gujja S."/>
            <person name="Hansen M."/>
            <person name="Howarth C."/>
            <person name="Imamovic A."/>
            <person name="Larimer J."/>
            <person name="McCowen C."/>
            <person name="Montmayeur A."/>
            <person name="Murphy C."/>
            <person name="Neiman D."/>
            <person name="Pearson M."/>
            <person name="Priest M."/>
            <person name="Roberts A."/>
            <person name="Saif S."/>
            <person name="Shea T."/>
            <person name="Sisk P."/>
            <person name="Sykes S."/>
            <person name="Wortman J."/>
            <person name="Nusbaum C."/>
            <person name="Birren B."/>
        </authorList>
    </citation>
    <scope>NUCLEOTIDE SEQUENCE [LARGE SCALE GENOMIC DNA]</scope>
    <source>
        <strain evidence="1 2">12_1B</strain>
    </source>
</reference>
<dbReference type="BioCyc" id="FSP457404-HMP:GTSQ-3609-MONOMER"/>
<dbReference type="EMBL" id="AGWJ02000035">
    <property type="protein sequence ID" value="EHO77250.1"/>
    <property type="molecule type" value="Genomic_DNA"/>
</dbReference>
<keyword evidence="2" id="KW-1185">Reference proteome</keyword>
<dbReference type="Proteomes" id="UP000003233">
    <property type="component" value="Unassembled WGS sequence"/>
</dbReference>
<organism evidence="1 2">
    <name type="scientific">Fusobacterium ulcerans 12-1B</name>
    <dbReference type="NCBI Taxonomy" id="457404"/>
    <lineage>
        <taxon>Bacteria</taxon>
        <taxon>Fusobacteriati</taxon>
        <taxon>Fusobacteriota</taxon>
        <taxon>Fusobacteriia</taxon>
        <taxon>Fusobacteriales</taxon>
        <taxon>Fusobacteriaceae</taxon>
        <taxon>Fusobacterium</taxon>
    </lineage>
</organism>
<comment type="caution">
    <text evidence="1">The sequence shown here is derived from an EMBL/GenBank/DDBJ whole genome shotgun (WGS) entry which is preliminary data.</text>
</comment>
<dbReference type="HOGENOM" id="CLU_191519_0_0_0"/>
<accession>H1PYR1</accession>
<protein>
    <recommendedName>
        <fullName evidence="3">Transcription factor zinc-finger domain-containing protein</fullName>
    </recommendedName>
</protein>
<name>H1PYR1_9FUSO</name>